<evidence type="ECO:0000256" key="1">
    <source>
        <dbReference type="ARBA" id="ARBA00000686"/>
    </source>
</evidence>
<dbReference type="GO" id="GO:0006518">
    <property type="term" value="P:peptide metabolic process"/>
    <property type="evidence" value="ECO:0007669"/>
    <property type="project" value="InterPro"/>
</dbReference>
<evidence type="ECO:0000256" key="15">
    <source>
        <dbReference type="SAM" id="MobiDB-lite"/>
    </source>
</evidence>
<evidence type="ECO:0000313" key="20">
    <source>
        <dbReference type="EMBL" id="CAF3010442.1"/>
    </source>
</evidence>
<dbReference type="SUPFAM" id="SSF49742">
    <property type="entry name" value="PHM/PNGase F"/>
    <property type="match status" value="4"/>
</dbReference>
<evidence type="ECO:0000256" key="7">
    <source>
        <dbReference type="ARBA" id="ARBA00023157"/>
    </source>
</evidence>
<name>A0A7R8HCS2_LEPSM</name>
<evidence type="ECO:0000256" key="6">
    <source>
        <dbReference type="ARBA" id="ARBA00022737"/>
    </source>
</evidence>
<dbReference type="Pfam" id="PF01436">
    <property type="entry name" value="NHL"/>
    <property type="match status" value="2"/>
</dbReference>
<feature type="disulfide bond" evidence="14">
    <location>
        <begin position="47"/>
        <end position="98"/>
    </location>
</feature>
<dbReference type="OrthoDB" id="10018185at2759"/>
<feature type="domain" description="Copper type II ascorbate-dependent monooxygenase C-terminal" evidence="19">
    <location>
        <begin position="515"/>
        <end position="597"/>
    </location>
</feature>
<dbReference type="InterPro" id="IPR000720">
    <property type="entry name" value="PHM/PAL"/>
</dbReference>
<feature type="compositionally biased region" description="Acidic residues" evidence="15">
    <location>
        <begin position="1062"/>
        <end position="1075"/>
    </location>
</feature>
<dbReference type="Pfam" id="PF03712">
    <property type="entry name" value="Cu2_monoox_C"/>
    <property type="match status" value="2"/>
</dbReference>
<feature type="disulfide bond" evidence="14">
    <location>
        <begin position="264"/>
        <end position="286"/>
    </location>
</feature>
<feature type="disulfide bond" evidence="14">
    <location>
        <begin position="87"/>
        <end position="104"/>
    </location>
</feature>
<dbReference type="EC" id="4.3.2.5" evidence="20"/>
<evidence type="ECO:0000259" key="18">
    <source>
        <dbReference type="Pfam" id="PF01082"/>
    </source>
</evidence>
<dbReference type="PANTHER" id="PTHR10680:SF14">
    <property type="entry name" value="PEPTIDYL-GLYCINE ALPHA-AMIDATING MONOOXYGENASE"/>
    <property type="match status" value="1"/>
</dbReference>
<evidence type="ECO:0000256" key="16">
    <source>
        <dbReference type="SAM" id="Phobius"/>
    </source>
</evidence>
<keyword evidence="6" id="KW-0677">Repeat</keyword>
<feature type="region of interest" description="Disordered" evidence="15">
    <location>
        <begin position="1056"/>
        <end position="1083"/>
    </location>
</feature>
<comment type="cofactor">
    <cofactor evidence="13">
        <name>Zn(2+)</name>
        <dbReference type="ChEBI" id="CHEBI:29105"/>
    </cofactor>
    <text evidence="13">Binds one Zn(2+) ion per subunit.</text>
</comment>
<dbReference type="GO" id="GO:0016020">
    <property type="term" value="C:membrane"/>
    <property type="evidence" value="ECO:0007669"/>
    <property type="project" value="InterPro"/>
</dbReference>
<sequence>MHISFIMMYLNVVILLLCIVLAGSVQEENVEIRMPGAKPKGTDSYLCSGFKVEKTFAINNKSDSVYVTKFEGLAVASKAHHILLYACSEPPKEEIWDCRHHSICHDYTTIMFAWAKNAEPLSMPPEVSFKLDPKEHKFLVLQVHYAHELPELDNTGIHFRFQREETKYSGGIYLLARSFLKIPPGTPVVHGEMNCKVKSNIPLHPFAFRTHAHSLGVVITGYKYSPEKNTFIEIARGNPQWPQTFYPIVNNVSLNSNDYLVARCTYNSTLKKKAVYIGAESDDEMCNLYLMYYMESKSADTIYCTDEQNPAITKIIPKDSDTPLPPNPKLEHIALHDKNTSTTKHGHRGHLDVSDQNIINPRRKGELEEDLEKNYKLSSIKMPGAIPNMVDDYRCVAYKASALFPEIKSKNRGMVHIMGFLTDAKSDKAHHLIVSHCKVPRGKEGEIFQCLHHGMCSSKDSKIMYAWAKDAPGMNLPPDAGFTVQGDEYVVLQVHYKHPLQNPDHTSLQLKYTLNKTHAHTLGSVITGYQYSFDTKTKKNSLNPLEIARGDPQFPQTFYPMENYVEVEDGDILAARCTYDSSNMTTTTQIGMTSGDEIGGKLEVPKDSSDKIHEPKNITRQGKTLYDSDLHPVPNWPPKATSDIFGQLSGVSLDVHGNAVIFHRGDRKWNADTFKRNNEYNGDRTKPIPQNTVLTLNSNGDIINAWGADMFFMPHMITIDSQNNVWVTDVALHQVMKFSPYGGTGAKKTPLIQLGKKFEPGSDKLHFCKPTSVAVTEDGRNFFVADGYCNSRIIKYQVRVDSNGYHQVSVDVILHWGEANGAGISSSLNNYAFNIPHGLTLAEDKGLICVADRENGRVQCFNILNGVFVKSYKPKVFGSSIYSVAYTPSNGGNLMALGGYEPFSFINGNKPQNPHDLAVSKDGSNVYTIELDPYKLTKFTNGKLLENNGPDAPPNIPPTETFETTPSSLTEHAKAVFNKHIENLGSYVPKTYITIVASVLSALLTLICSFCMIYKKCKKRGKGNMSRNKVQNSSWKNKKSLDLGDFLGRSKSGFTRLKTDEHDEEASSEDSDLEDFTVPALNA</sequence>
<keyword evidence="21" id="KW-1185">Reference proteome</keyword>
<feature type="binding site" evidence="12">
    <location>
        <position position="853"/>
    </location>
    <ligand>
        <name>a protein</name>
        <dbReference type="ChEBI" id="CHEBI:16541"/>
    </ligand>
    <ligandPart>
        <name>C-terminal Xaa-(2S)-2-hydroxyglycine residue</name>
        <dbReference type="ChEBI" id="CHEBI:142768"/>
    </ligandPart>
</feature>
<keyword evidence="16" id="KW-0472">Membrane</keyword>
<dbReference type="EC" id="1.14.17.3" evidence="20"/>
<evidence type="ECO:0000313" key="21">
    <source>
        <dbReference type="Proteomes" id="UP000675881"/>
    </source>
</evidence>
<keyword evidence="10" id="KW-0511">Multifunctional enzyme</keyword>
<keyword evidence="13" id="KW-0186">Copper</keyword>
<keyword evidence="20" id="KW-0560">Oxidoreductase</keyword>
<evidence type="ECO:0000256" key="10">
    <source>
        <dbReference type="ARBA" id="ARBA00023268"/>
    </source>
</evidence>
<feature type="disulfide bond" evidence="14">
    <location>
        <begin position="849"/>
        <end position="860"/>
    </location>
</feature>
<comment type="catalytic activity">
    <reaction evidence="1">
        <text>a [peptide]-C-terminal (2S)-2-hydroxyglycine = a [peptide]-C-terminal amide + glyoxylate</text>
        <dbReference type="Rhea" id="RHEA:20924"/>
        <dbReference type="Rhea" id="RHEA-COMP:13485"/>
        <dbReference type="Rhea" id="RHEA-COMP:15321"/>
        <dbReference type="ChEBI" id="CHEBI:36655"/>
        <dbReference type="ChEBI" id="CHEBI:137001"/>
        <dbReference type="ChEBI" id="CHEBI:142768"/>
        <dbReference type="EC" id="4.3.2.5"/>
    </reaction>
</comment>
<dbReference type="InterPro" id="IPR011042">
    <property type="entry name" value="6-blade_b-propeller_TolB-like"/>
</dbReference>
<dbReference type="InterPro" id="IPR036939">
    <property type="entry name" value="Cu2_ascorb_mOase_N_sf"/>
</dbReference>
<feature type="signal peptide" evidence="17">
    <location>
        <begin position="1"/>
        <end position="22"/>
    </location>
</feature>
<dbReference type="GO" id="GO:0005507">
    <property type="term" value="F:copper ion binding"/>
    <property type="evidence" value="ECO:0007669"/>
    <property type="project" value="InterPro"/>
</dbReference>
<comment type="catalytic activity">
    <reaction evidence="11">
        <text>a [peptide]-C-terminal glycine + 2 L-ascorbate + O2 = a [peptide]-C-terminal (2S)-2-hydroxyglycine + 2 monodehydro-L-ascorbate radical + H2O</text>
        <dbReference type="Rhea" id="RHEA:21452"/>
        <dbReference type="Rhea" id="RHEA-COMP:13486"/>
        <dbReference type="Rhea" id="RHEA-COMP:15321"/>
        <dbReference type="ChEBI" id="CHEBI:15377"/>
        <dbReference type="ChEBI" id="CHEBI:15379"/>
        <dbReference type="ChEBI" id="CHEBI:38290"/>
        <dbReference type="ChEBI" id="CHEBI:59513"/>
        <dbReference type="ChEBI" id="CHEBI:137000"/>
        <dbReference type="ChEBI" id="CHEBI:142768"/>
        <dbReference type="EC" id="1.14.17.3"/>
    </reaction>
</comment>
<comment type="cofactor">
    <cofactor evidence="13">
        <name>Cu(2+)</name>
        <dbReference type="ChEBI" id="CHEBI:29036"/>
    </cofactor>
    <text evidence="13">Binds 2 Cu(2+) ions per subunit.</text>
</comment>
<protein>
    <submittedName>
        <fullName evidence="20">PAM</fullName>
        <ecNumber evidence="20">1.14.17.3</ecNumber>
        <ecNumber evidence="20">4.3.2.5</ecNumber>
    </submittedName>
</protein>
<dbReference type="SUPFAM" id="SSF63829">
    <property type="entry name" value="Calcium-dependent phosphotriesterase"/>
    <property type="match status" value="1"/>
</dbReference>
<evidence type="ECO:0000256" key="12">
    <source>
        <dbReference type="PIRSR" id="PIRSR600720-1"/>
    </source>
</evidence>
<feature type="domain" description="Copper type II ascorbate-dependent monooxygenase N-terminal" evidence="18">
    <location>
        <begin position="31"/>
        <end position="147"/>
    </location>
</feature>
<feature type="binding site" evidence="13">
    <location>
        <position position="837"/>
    </location>
    <ligand>
        <name>Zn(2+)</name>
        <dbReference type="ChEBI" id="CHEBI:29105"/>
        <note>catalytic</note>
    </ligand>
</feature>
<dbReference type="GO" id="GO:0004504">
    <property type="term" value="F:peptidylglycine monooxygenase activity"/>
    <property type="evidence" value="ECO:0007669"/>
    <property type="project" value="UniProtKB-EC"/>
</dbReference>
<keyword evidence="8" id="KW-0325">Glycoprotein</keyword>
<evidence type="ECO:0000256" key="3">
    <source>
        <dbReference type="ARBA" id="ARBA00010263"/>
    </source>
</evidence>
<evidence type="ECO:0000256" key="4">
    <source>
        <dbReference type="ARBA" id="ARBA00022723"/>
    </source>
</evidence>
<feature type="domain" description="Copper type II ascorbate-dependent monooxygenase N-terminal" evidence="18">
    <location>
        <begin position="381"/>
        <end position="501"/>
    </location>
</feature>
<keyword evidence="7 14" id="KW-1015">Disulfide bond</keyword>
<evidence type="ECO:0000256" key="17">
    <source>
        <dbReference type="SAM" id="SignalP"/>
    </source>
</evidence>
<dbReference type="PROSITE" id="PS51125">
    <property type="entry name" value="NHL"/>
    <property type="match status" value="3"/>
</dbReference>
<feature type="binding site" evidence="13">
    <location>
        <position position="144"/>
    </location>
    <ligand>
        <name>Cu(2+)</name>
        <dbReference type="ChEBI" id="CHEBI:29036"/>
        <label>1</label>
        <note>catalytic</note>
    </ligand>
</feature>
<feature type="disulfide bond" evidence="14">
    <location>
        <begin position="195"/>
        <end position="304"/>
    </location>
</feature>
<dbReference type="GO" id="GO:0004598">
    <property type="term" value="F:peptidylamidoglycolate lyase activity"/>
    <property type="evidence" value="ECO:0007669"/>
    <property type="project" value="UniProtKB-EC"/>
</dbReference>
<evidence type="ECO:0000256" key="8">
    <source>
        <dbReference type="ARBA" id="ARBA00023180"/>
    </source>
</evidence>
<keyword evidence="16" id="KW-1133">Transmembrane helix</keyword>
<feature type="binding site" evidence="12">
    <location>
        <position position="788"/>
    </location>
    <ligand>
        <name>a protein</name>
        <dbReference type="ChEBI" id="CHEBI:16541"/>
    </ligand>
    <ligandPart>
        <name>C-terminal Xaa-(2S)-2-hydroxyglycine residue</name>
        <dbReference type="ChEBI" id="CHEBI:142768"/>
    </ligandPart>
</feature>
<evidence type="ECO:0000259" key="19">
    <source>
        <dbReference type="Pfam" id="PF03712"/>
    </source>
</evidence>
<dbReference type="PANTHER" id="PTHR10680">
    <property type="entry name" value="PEPTIDYL-GLYCINE ALPHA-AMIDATING MONOOXYGENASE"/>
    <property type="match status" value="1"/>
</dbReference>
<accession>A0A7R8HCS2</accession>
<organism evidence="20 21">
    <name type="scientific">Lepeophtheirus salmonis</name>
    <name type="common">Salmon louse</name>
    <name type="synonym">Caligus salmonis</name>
    <dbReference type="NCBI Taxonomy" id="72036"/>
    <lineage>
        <taxon>Eukaryota</taxon>
        <taxon>Metazoa</taxon>
        <taxon>Ecdysozoa</taxon>
        <taxon>Arthropoda</taxon>
        <taxon>Crustacea</taxon>
        <taxon>Multicrustacea</taxon>
        <taxon>Hexanauplia</taxon>
        <taxon>Copepoda</taxon>
        <taxon>Siphonostomatoida</taxon>
        <taxon>Caligidae</taxon>
        <taxon>Lepeophtheirus</taxon>
    </lineage>
</organism>
<evidence type="ECO:0000256" key="9">
    <source>
        <dbReference type="ARBA" id="ARBA00023239"/>
    </source>
</evidence>
<comment type="similarity">
    <text evidence="3">In the N-terminal section; belongs to the copper type II ascorbate-dependent monooxygenase family.</text>
</comment>
<dbReference type="Gene3D" id="2.60.120.230">
    <property type="match status" value="1"/>
</dbReference>
<evidence type="ECO:0000256" key="5">
    <source>
        <dbReference type="ARBA" id="ARBA00022729"/>
    </source>
</evidence>
<comment type="similarity">
    <text evidence="2">In the C-terminal section; belongs to the peptidyl-alpha-hydroxyglycine alpha-amidating lyase family.</text>
</comment>
<feature type="binding site" evidence="13">
    <location>
        <position position="81"/>
    </location>
    <ligand>
        <name>Cu(2+)</name>
        <dbReference type="ChEBI" id="CHEBI:29036"/>
        <label>1</label>
        <note>catalytic</note>
    </ligand>
</feature>
<feature type="transmembrane region" description="Helical" evidence="16">
    <location>
        <begin position="992"/>
        <end position="1014"/>
    </location>
</feature>
<reference evidence="20" key="1">
    <citation type="submission" date="2021-02" db="EMBL/GenBank/DDBJ databases">
        <authorList>
            <person name="Bekaert M."/>
        </authorList>
    </citation>
    <scope>NUCLEOTIDE SEQUENCE</scope>
    <source>
        <strain evidence="20">IoA-00</strain>
    </source>
</reference>
<evidence type="ECO:0000256" key="2">
    <source>
        <dbReference type="ARBA" id="ARBA00006026"/>
    </source>
</evidence>
<keyword evidence="5 17" id="KW-0732">Signal</keyword>
<dbReference type="Gene3D" id="2.120.10.30">
    <property type="entry name" value="TolB, C-terminal domain"/>
    <property type="match status" value="1"/>
</dbReference>
<evidence type="ECO:0000256" key="11">
    <source>
        <dbReference type="ARBA" id="ARBA00048431"/>
    </source>
</evidence>
<proteinExistence type="inferred from homology"/>
<dbReference type="Proteomes" id="UP000675881">
    <property type="component" value="Chromosome 7"/>
</dbReference>
<feature type="disulfide bond" evidence="14">
    <location>
        <begin position="768"/>
        <end position="789"/>
    </location>
</feature>
<dbReference type="GO" id="GO:0005576">
    <property type="term" value="C:extracellular region"/>
    <property type="evidence" value="ECO:0007669"/>
    <property type="project" value="TreeGrafter"/>
</dbReference>
<feature type="binding site" evidence="12">
    <location>
        <position position="664"/>
    </location>
    <ligand>
        <name>a protein</name>
        <dbReference type="ChEBI" id="CHEBI:16541"/>
    </ligand>
    <ligandPart>
        <name>C-terminal Xaa-(2S)-2-hydroxyglycine residue</name>
        <dbReference type="ChEBI" id="CHEBI:142768"/>
    </ligandPart>
</feature>
<keyword evidence="13" id="KW-0106">Calcium</keyword>
<feature type="binding site" evidence="13">
    <location>
        <position position="285"/>
    </location>
    <ligand>
        <name>Cu(2+)</name>
        <dbReference type="ChEBI" id="CHEBI:29036"/>
        <label>1</label>
        <note>catalytic</note>
    </ligand>
</feature>
<feature type="binding site" evidence="13">
    <location>
        <position position="715"/>
    </location>
    <ligand>
        <name>Zn(2+)</name>
        <dbReference type="ChEBI" id="CHEBI:29105"/>
        <note>catalytic</note>
    </ligand>
</feature>
<dbReference type="CDD" id="cd14958">
    <property type="entry name" value="NHL_PAL_like"/>
    <property type="match status" value="1"/>
</dbReference>
<dbReference type="InterPro" id="IPR014784">
    <property type="entry name" value="Cu2_ascorb_mOase-like_C"/>
</dbReference>
<dbReference type="InterPro" id="IPR008977">
    <property type="entry name" value="PHM/PNGase_F_dom_sf"/>
</dbReference>
<dbReference type="EMBL" id="HG994586">
    <property type="protein sequence ID" value="CAF3010442.1"/>
    <property type="molecule type" value="Genomic_DNA"/>
</dbReference>
<dbReference type="Pfam" id="PF01082">
    <property type="entry name" value="Cu2_monooxygen"/>
    <property type="match status" value="2"/>
</dbReference>
<feature type="chain" id="PRO_5043960963" evidence="17">
    <location>
        <begin position="23"/>
        <end position="1083"/>
    </location>
</feature>
<feature type="binding site" evidence="13">
    <location>
        <position position="213"/>
    </location>
    <ligand>
        <name>Cu(2+)</name>
        <dbReference type="ChEBI" id="CHEBI:29036"/>
        <label>1</label>
        <note>catalytic</note>
    </ligand>
</feature>
<dbReference type="InterPro" id="IPR001258">
    <property type="entry name" value="NHL_repeat"/>
</dbReference>
<keyword evidence="16" id="KW-0812">Transmembrane</keyword>
<keyword evidence="9 20" id="KW-0456">Lyase</keyword>
<feature type="binding site" evidence="13">
    <location>
        <position position="651"/>
    </location>
    <ligand>
        <name>Ca(2+)</name>
        <dbReference type="ChEBI" id="CHEBI:29108"/>
        <note>structural</note>
    </ligand>
</feature>
<feature type="binding site" evidence="13">
    <location>
        <position position="80"/>
    </location>
    <ligand>
        <name>Cu(2+)</name>
        <dbReference type="ChEBI" id="CHEBI:29036"/>
        <label>1</label>
        <note>catalytic</note>
    </ligand>
</feature>
<dbReference type="Gene3D" id="2.60.120.310">
    <property type="entry name" value="Copper type II, ascorbate-dependent monooxygenase, N-terminal domain"/>
    <property type="match status" value="2"/>
</dbReference>
<gene>
    <name evidence="20" type="ORF">LSAA_13459</name>
</gene>
<dbReference type="InterPro" id="IPR024548">
    <property type="entry name" value="Cu2_monoox_C"/>
</dbReference>
<keyword evidence="13" id="KW-0862">Zinc</keyword>
<keyword evidence="4 13" id="KW-0479">Metal-binding</keyword>
<evidence type="ECO:0000256" key="13">
    <source>
        <dbReference type="PIRSR" id="PIRSR600720-2"/>
    </source>
</evidence>
<dbReference type="AlphaFoldDB" id="A0A7R8HCS2"/>
<evidence type="ECO:0000256" key="14">
    <source>
        <dbReference type="PIRSR" id="PIRSR600720-3"/>
    </source>
</evidence>
<feature type="binding site" evidence="13">
    <location>
        <position position="211"/>
    </location>
    <ligand>
        <name>Cu(2+)</name>
        <dbReference type="ChEBI" id="CHEBI:29036"/>
        <label>1</label>
        <note>catalytic</note>
    </ligand>
</feature>
<feature type="domain" description="Copper type II ascorbate-dependent monooxygenase C-terminal" evidence="19">
    <location>
        <begin position="169"/>
        <end position="313"/>
    </location>
</feature>
<dbReference type="InterPro" id="IPR000323">
    <property type="entry name" value="Cu2_ascorb_mOase_N"/>
</dbReference>
<dbReference type="PRINTS" id="PR00790">
    <property type="entry name" value="PAMONOXGNASE"/>
</dbReference>